<name>A0A517SHS4_9PLAN</name>
<keyword evidence="1" id="KW-0472">Membrane</keyword>
<reference evidence="2 3" key="1">
    <citation type="submission" date="2019-02" db="EMBL/GenBank/DDBJ databases">
        <title>Deep-cultivation of Planctomycetes and their phenomic and genomic characterization uncovers novel biology.</title>
        <authorList>
            <person name="Wiegand S."/>
            <person name="Jogler M."/>
            <person name="Boedeker C."/>
            <person name="Pinto D."/>
            <person name="Vollmers J."/>
            <person name="Rivas-Marin E."/>
            <person name="Kohn T."/>
            <person name="Peeters S.H."/>
            <person name="Heuer A."/>
            <person name="Rast P."/>
            <person name="Oberbeckmann S."/>
            <person name="Bunk B."/>
            <person name="Jeske O."/>
            <person name="Meyerdierks A."/>
            <person name="Storesund J.E."/>
            <person name="Kallscheuer N."/>
            <person name="Luecker S."/>
            <person name="Lage O.M."/>
            <person name="Pohl T."/>
            <person name="Merkel B.J."/>
            <person name="Hornburger P."/>
            <person name="Mueller R.-W."/>
            <person name="Bruemmer F."/>
            <person name="Labrenz M."/>
            <person name="Spormann A.M."/>
            <person name="Op den Camp H."/>
            <person name="Overmann J."/>
            <person name="Amann R."/>
            <person name="Jetten M.S.M."/>
            <person name="Mascher T."/>
            <person name="Medema M.H."/>
            <person name="Devos D.P."/>
            <person name="Kaster A.-K."/>
            <person name="Ovreas L."/>
            <person name="Rohde M."/>
            <person name="Galperin M.Y."/>
            <person name="Jogler C."/>
        </authorList>
    </citation>
    <scope>NUCLEOTIDE SEQUENCE [LARGE SCALE GENOMIC DNA]</scope>
    <source>
        <strain evidence="2 3">Pan44</strain>
    </source>
</reference>
<keyword evidence="1" id="KW-0812">Transmembrane</keyword>
<dbReference type="InParanoid" id="A0A517SHS4"/>
<accession>A0A517SHS4</accession>
<proteinExistence type="predicted"/>
<gene>
    <name evidence="2" type="ORF">Pan44_37190</name>
</gene>
<dbReference type="EMBL" id="CP036271">
    <property type="protein sequence ID" value="QDT55673.1"/>
    <property type="molecule type" value="Genomic_DNA"/>
</dbReference>
<dbReference type="Proteomes" id="UP000315700">
    <property type="component" value="Chromosome"/>
</dbReference>
<dbReference type="AlphaFoldDB" id="A0A517SHS4"/>
<protein>
    <submittedName>
        <fullName evidence="2">Uncharacterized protein</fullName>
    </submittedName>
</protein>
<organism evidence="2 3">
    <name type="scientific">Caulifigura coniformis</name>
    <dbReference type="NCBI Taxonomy" id="2527983"/>
    <lineage>
        <taxon>Bacteria</taxon>
        <taxon>Pseudomonadati</taxon>
        <taxon>Planctomycetota</taxon>
        <taxon>Planctomycetia</taxon>
        <taxon>Planctomycetales</taxon>
        <taxon>Planctomycetaceae</taxon>
        <taxon>Caulifigura</taxon>
    </lineage>
</organism>
<evidence type="ECO:0000313" key="3">
    <source>
        <dbReference type="Proteomes" id="UP000315700"/>
    </source>
</evidence>
<evidence type="ECO:0000313" key="2">
    <source>
        <dbReference type="EMBL" id="QDT55673.1"/>
    </source>
</evidence>
<keyword evidence="3" id="KW-1185">Reference proteome</keyword>
<keyword evidence="1" id="KW-1133">Transmembrane helix</keyword>
<sequence length="55" mass="6199">MRGIDCGRTMILSLWLWSRKHAGRRSLISVSGVLPFLLVLPVVLLVLWSIVGRLL</sequence>
<dbReference type="KEGG" id="ccos:Pan44_37190"/>
<evidence type="ECO:0000256" key="1">
    <source>
        <dbReference type="SAM" id="Phobius"/>
    </source>
</evidence>
<feature type="transmembrane region" description="Helical" evidence="1">
    <location>
        <begin position="27"/>
        <end position="51"/>
    </location>
</feature>